<dbReference type="OrthoDB" id="10307326at2759"/>
<proteinExistence type="predicted"/>
<dbReference type="InParanoid" id="T0S8A5"/>
<keyword evidence="2" id="KW-1185">Reference proteome</keyword>
<organism evidence="1 2">
    <name type="scientific">Saprolegnia diclina (strain VS20)</name>
    <dbReference type="NCBI Taxonomy" id="1156394"/>
    <lineage>
        <taxon>Eukaryota</taxon>
        <taxon>Sar</taxon>
        <taxon>Stramenopiles</taxon>
        <taxon>Oomycota</taxon>
        <taxon>Saprolegniomycetes</taxon>
        <taxon>Saprolegniales</taxon>
        <taxon>Saprolegniaceae</taxon>
        <taxon>Saprolegnia</taxon>
    </lineage>
</organism>
<reference evidence="1 2" key="1">
    <citation type="submission" date="2012-04" db="EMBL/GenBank/DDBJ databases">
        <title>The Genome Sequence of Saprolegnia declina VS20.</title>
        <authorList>
            <consortium name="The Broad Institute Genome Sequencing Platform"/>
            <person name="Russ C."/>
            <person name="Nusbaum C."/>
            <person name="Tyler B."/>
            <person name="van West P."/>
            <person name="Dieguez-Uribeondo J."/>
            <person name="de Bruijn I."/>
            <person name="Tripathy S."/>
            <person name="Jiang R."/>
            <person name="Young S.K."/>
            <person name="Zeng Q."/>
            <person name="Gargeya S."/>
            <person name="Fitzgerald M."/>
            <person name="Haas B."/>
            <person name="Abouelleil A."/>
            <person name="Alvarado L."/>
            <person name="Arachchi H.M."/>
            <person name="Berlin A."/>
            <person name="Chapman S.B."/>
            <person name="Goldberg J."/>
            <person name="Griggs A."/>
            <person name="Gujja S."/>
            <person name="Hansen M."/>
            <person name="Howarth C."/>
            <person name="Imamovic A."/>
            <person name="Larimer J."/>
            <person name="McCowen C."/>
            <person name="Montmayeur A."/>
            <person name="Murphy C."/>
            <person name="Neiman D."/>
            <person name="Pearson M."/>
            <person name="Priest M."/>
            <person name="Roberts A."/>
            <person name="Saif S."/>
            <person name="Shea T."/>
            <person name="Sisk P."/>
            <person name="Sykes S."/>
            <person name="Wortman J."/>
            <person name="Nusbaum C."/>
            <person name="Birren B."/>
        </authorList>
    </citation>
    <scope>NUCLEOTIDE SEQUENCE [LARGE SCALE GENOMIC DNA]</scope>
    <source>
        <strain evidence="1 2">VS20</strain>
    </source>
</reference>
<dbReference type="GeneID" id="19942157"/>
<evidence type="ECO:0000313" key="1">
    <source>
        <dbReference type="EMBL" id="EQC41463.1"/>
    </source>
</evidence>
<dbReference type="Proteomes" id="UP000030762">
    <property type="component" value="Unassembled WGS sequence"/>
</dbReference>
<dbReference type="EMBL" id="JH767134">
    <property type="protein sequence ID" value="EQC41463.1"/>
    <property type="molecule type" value="Genomic_DNA"/>
</dbReference>
<name>T0S8A5_SAPDV</name>
<evidence type="ECO:0000313" key="2">
    <source>
        <dbReference type="Proteomes" id="UP000030762"/>
    </source>
</evidence>
<gene>
    <name evidence="1" type="ORF">SDRG_01430</name>
</gene>
<protein>
    <submittedName>
        <fullName evidence="1">Uncharacterized protein</fullName>
    </submittedName>
</protein>
<dbReference type="RefSeq" id="XP_008605177.1">
    <property type="nucleotide sequence ID" value="XM_008606955.1"/>
</dbReference>
<sequence>MNILSAGTQLGAGQLKKLVVCSACGGKPEPSSHMYVALDLCAVETCGAPQVRNFYCTQHIRSLELQPWKRYPVDFCFRCKRDALSVHADGQSMVTFAVTEPDALLHLLAKPPPSTEVRMKRPSVFKMLPLRKSLVVKRPVGRPRGRPRQVASFHPFGLNPTRSADASVPIDAADDDAFVASPDLDYEFGEPDEPDAGEPNVAAEVTPEVAGEMTQEGAVAPTHPTIESELRTNDVVRLSAKQVDAAQDISPITKVMASKRVCSMPECTLAAKSRGLCMKHYYYEAKHRQCQRSGCKHIAKTEGLCRSHFNGYNVD</sequence>
<accession>T0S8A5</accession>
<dbReference type="OMA" id="CAVETCG"/>
<dbReference type="VEuPathDB" id="FungiDB:SDRG_01430"/>
<dbReference type="AlphaFoldDB" id="T0S8A5"/>